<dbReference type="GO" id="GO:0016787">
    <property type="term" value="F:hydrolase activity"/>
    <property type="evidence" value="ECO:0007669"/>
    <property type="project" value="UniProtKB-KW"/>
</dbReference>
<organism evidence="2 3">
    <name type="scientific">Chryseomicrobium palamuruense</name>
    <dbReference type="NCBI Taxonomy" id="682973"/>
    <lineage>
        <taxon>Bacteria</taxon>
        <taxon>Bacillati</taxon>
        <taxon>Bacillota</taxon>
        <taxon>Bacilli</taxon>
        <taxon>Bacillales</taxon>
        <taxon>Caryophanaceae</taxon>
        <taxon>Chryseomicrobium</taxon>
    </lineage>
</organism>
<dbReference type="InterPro" id="IPR005079">
    <property type="entry name" value="Peptidase_C45_hydrolase"/>
</dbReference>
<comment type="caution">
    <text evidence="2">The sequence shown here is derived from an EMBL/GenBank/DDBJ whole genome shotgun (WGS) entry which is preliminary data.</text>
</comment>
<sequence length="281" mass="31982">MCTIIGTMGDNTFWLGSNSDNPWDTRTKIYVNDEYTYKFIGTKLKSPKDDLPWSSMMTRGVNEAGIAFTFSFVQRDPEIPIPEGIDFEEFGRTILGEFSTLVDIESYLKSTNMKISGNFLFADDRGTLLLAEFLPYESRFIWKKSDTMFRTNHFLELPTTTQELHPNSALRFESLQKALDKYPLLDDRKLYLVNLLKNHENDTENQQFGNSNCSHGEKGGTISSEIIDPQSRTLWYNYGSPCGSKAQLDSWGNYVPFKLDELDAGDVTTYEGKILAALEGE</sequence>
<evidence type="ECO:0000313" key="2">
    <source>
        <dbReference type="EMBL" id="MFC4354734.1"/>
    </source>
</evidence>
<proteinExistence type="predicted"/>
<dbReference type="Proteomes" id="UP001595733">
    <property type="component" value="Unassembled WGS sequence"/>
</dbReference>
<dbReference type="RefSeq" id="WP_378141015.1">
    <property type="nucleotide sequence ID" value="NZ_JBHSEF010000016.1"/>
</dbReference>
<dbReference type="EMBL" id="JBHSEF010000016">
    <property type="protein sequence ID" value="MFC4354734.1"/>
    <property type="molecule type" value="Genomic_DNA"/>
</dbReference>
<keyword evidence="3" id="KW-1185">Reference proteome</keyword>
<dbReference type="Gene3D" id="3.60.60.10">
    <property type="entry name" value="Penicillin V Acylase, Chain A"/>
    <property type="match status" value="1"/>
</dbReference>
<reference evidence="3" key="1">
    <citation type="journal article" date="2019" name="Int. J. Syst. Evol. Microbiol.">
        <title>The Global Catalogue of Microorganisms (GCM) 10K type strain sequencing project: providing services to taxonomists for standard genome sequencing and annotation.</title>
        <authorList>
            <consortium name="The Broad Institute Genomics Platform"/>
            <consortium name="The Broad Institute Genome Sequencing Center for Infectious Disease"/>
            <person name="Wu L."/>
            <person name="Ma J."/>
        </authorList>
    </citation>
    <scope>NUCLEOTIDE SEQUENCE [LARGE SCALE GENOMIC DNA]</scope>
    <source>
        <strain evidence="3">CCUG 50353</strain>
    </source>
</reference>
<protein>
    <submittedName>
        <fullName evidence="2">Carcinine hydrolase/isopenicillin-N N-acyltransferase family protein</fullName>
    </submittedName>
</protein>
<evidence type="ECO:0000313" key="3">
    <source>
        <dbReference type="Proteomes" id="UP001595733"/>
    </source>
</evidence>
<name>A0ABV8UU87_9BACL</name>
<evidence type="ECO:0000259" key="1">
    <source>
        <dbReference type="Pfam" id="PF03417"/>
    </source>
</evidence>
<feature type="domain" description="Peptidase C45 hydrolase" evidence="1">
    <location>
        <begin position="8"/>
        <end position="241"/>
    </location>
</feature>
<keyword evidence="2" id="KW-0378">Hydrolase</keyword>
<accession>A0ABV8UU87</accession>
<gene>
    <name evidence="2" type="ORF">ACFO0S_06630</name>
</gene>
<dbReference type="Pfam" id="PF03417">
    <property type="entry name" value="AAT"/>
    <property type="match status" value="1"/>
</dbReference>